<evidence type="ECO:0000313" key="10">
    <source>
        <dbReference type="EMBL" id="SFS85146.1"/>
    </source>
</evidence>
<keyword evidence="5 9" id="KW-0653">Protein transport</keyword>
<dbReference type="InterPro" id="IPR038379">
    <property type="entry name" value="SecE_sf"/>
</dbReference>
<keyword evidence="2 9" id="KW-0813">Transport</keyword>
<reference evidence="11" key="1">
    <citation type="submission" date="2016-10" db="EMBL/GenBank/DDBJ databases">
        <authorList>
            <person name="Varghese N."/>
            <person name="Submissions S."/>
        </authorList>
    </citation>
    <scope>NUCLEOTIDE SEQUENCE [LARGE SCALE GENOMIC DNA]</scope>
    <source>
        <strain evidence="11">DSM 45789</strain>
    </source>
</reference>
<dbReference type="GO" id="GO:0006605">
    <property type="term" value="P:protein targeting"/>
    <property type="evidence" value="ECO:0007669"/>
    <property type="project" value="UniProtKB-UniRule"/>
</dbReference>
<name>A0A1I6T7F5_9BACL</name>
<dbReference type="GO" id="GO:0043952">
    <property type="term" value="P:protein transport by the Sec complex"/>
    <property type="evidence" value="ECO:0007669"/>
    <property type="project" value="UniProtKB-UniRule"/>
</dbReference>
<feature type="transmembrane region" description="Helical" evidence="9">
    <location>
        <begin position="40"/>
        <end position="61"/>
    </location>
</feature>
<evidence type="ECO:0000256" key="4">
    <source>
        <dbReference type="ARBA" id="ARBA00022692"/>
    </source>
</evidence>
<comment type="subcellular location">
    <subcellularLocation>
        <location evidence="9">Cell membrane</location>
        <topology evidence="9">Single-pass membrane protein</topology>
    </subcellularLocation>
    <subcellularLocation>
        <location evidence="1">Membrane</location>
    </subcellularLocation>
</comment>
<dbReference type="PANTHER" id="PTHR33910">
    <property type="entry name" value="PROTEIN TRANSLOCASE SUBUNIT SECE"/>
    <property type="match status" value="1"/>
</dbReference>
<organism evidence="10 11">
    <name type="scientific">Marininema halotolerans</name>
    <dbReference type="NCBI Taxonomy" id="1155944"/>
    <lineage>
        <taxon>Bacteria</taxon>
        <taxon>Bacillati</taxon>
        <taxon>Bacillota</taxon>
        <taxon>Bacilli</taxon>
        <taxon>Bacillales</taxon>
        <taxon>Thermoactinomycetaceae</taxon>
        <taxon>Marininema</taxon>
    </lineage>
</organism>
<dbReference type="GO" id="GO:0009306">
    <property type="term" value="P:protein secretion"/>
    <property type="evidence" value="ECO:0007669"/>
    <property type="project" value="UniProtKB-UniRule"/>
</dbReference>
<dbReference type="HAMAP" id="MF_00422">
    <property type="entry name" value="SecE"/>
    <property type="match status" value="1"/>
</dbReference>
<dbReference type="Pfam" id="PF00584">
    <property type="entry name" value="SecE"/>
    <property type="match status" value="1"/>
</dbReference>
<evidence type="ECO:0000256" key="8">
    <source>
        <dbReference type="ARBA" id="ARBA00023136"/>
    </source>
</evidence>
<gene>
    <name evidence="9" type="primary">secE</name>
    <name evidence="10" type="ORF">SAMN05444972_10970</name>
</gene>
<evidence type="ECO:0000256" key="5">
    <source>
        <dbReference type="ARBA" id="ARBA00022927"/>
    </source>
</evidence>
<dbReference type="Proteomes" id="UP000198660">
    <property type="component" value="Unassembled WGS sequence"/>
</dbReference>
<comment type="function">
    <text evidence="9">Essential subunit of the Sec protein translocation channel SecYEG. Clamps together the 2 halves of SecY. May contact the channel plug during translocation.</text>
</comment>
<dbReference type="RefSeq" id="WP_091837837.1">
    <property type="nucleotide sequence ID" value="NZ_FPAA01000009.1"/>
</dbReference>
<dbReference type="GO" id="GO:0008320">
    <property type="term" value="F:protein transmembrane transporter activity"/>
    <property type="evidence" value="ECO:0007669"/>
    <property type="project" value="UniProtKB-UniRule"/>
</dbReference>
<dbReference type="PANTHER" id="PTHR33910:SF1">
    <property type="entry name" value="PROTEIN TRANSLOCASE SUBUNIT SECE"/>
    <property type="match status" value="1"/>
</dbReference>
<evidence type="ECO:0000256" key="2">
    <source>
        <dbReference type="ARBA" id="ARBA00022448"/>
    </source>
</evidence>
<evidence type="ECO:0000256" key="7">
    <source>
        <dbReference type="ARBA" id="ARBA00023010"/>
    </source>
</evidence>
<comment type="subunit">
    <text evidence="9">Component of the Sec protein translocase complex. Heterotrimer consisting of SecY, SecE and SecG subunits. The heterotrimers can form oligomers, although 1 heterotrimer is thought to be able to translocate proteins. Interacts with the ribosome. Interacts with SecDF, and other proteins may be involved. Interacts with SecA.</text>
</comment>
<proteinExistence type="inferred from homology"/>
<keyword evidence="4 9" id="KW-0812">Transmembrane</keyword>
<sequence length="75" mass="8245">MGFFGRLGTNIKKSVSGTAGFFSSGVAELKKVRWPNRKEMVNYTTVVMVTVVLVTLYIFVIDVGLGSLRDLISTK</sequence>
<evidence type="ECO:0000256" key="1">
    <source>
        <dbReference type="ARBA" id="ARBA00004370"/>
    </source>
</evidence>
<evidence type="ECO:0000256" key="6">
    <source>
        <dbReference type="ARBA" id="ARBA00022989"/>
    </source>
</evidence>
<keyword evidence="11" id="KW-1185">Reference proteome</keyword>
<keyword evidence="3 9" id="KW-1003">Cell membrane</keyword>
<dbReference type="NCBIfam" id="TIGR00964">
    <property type="entry name" value="secE_bact"/>
    <property type="match status" value="1"/>
</dbReference>
<dbReference type="OrthoDB" id="9813233at2"/>
<dbReference type="Gene3D" id="1.20.5.1030">
    <property type="entry name" value="Preprotein translocase secy subunit"/>
    <property type="match status" value="1"/>
</dbReference>
<dbReference type="AlphaFoldDB" id="A0A1I6T7F5"/>
<evidence type="ECO:0000256" key="3">
    <source>
        <dbReference type="ARBA" id="ARBA00022475"/>
    </source>
</evidence>
<dbReference type="GO" id="GO:0005886">
    <property type="term" value="C:plasma membrane"/>
    <property type="evidence" value="ECO:0007669"/>
    <property type="project" value="UniProtKB-SubCell"/>
</dbReference>
<dbReference type="GO" id="GO:0065002">
    <property type="term" value="P:intracellular protein transmembrane transport"/>
    <property type="evidence" value="ECO:0007669"/>
    <property type="project" value="UniProtKB-UniRule"/>
</dbReference>
<evidence type="ECO:0000313" key="11">
    <source>
        <dbReference type="Proteomes" id="UP000198660"/>
    </source>
</evidence>
<keyword evidence="7 9" id="KW-0811">Translocation</keyword>
<keyword evidence="8 9" id="KW-0472">Membrane</keyword>
<evidence type="ECO:0000256" key="9">
    <source>
        <dbReference type="HAMAP-Rule" id="MF_00422"/>
    </source>
</evidence>
<dbReference type="InterPro" id="IPR001901">
    <property type="entry name" value="Translocase_SecE/Sec61-g"/>
</dbReference>
<protein>
    <recommendedName>
        <fullName evidence="9">Protein translocase subunit SecE</fullName>
    </recommendedName>
</protein>
<keyword evidence="6 9" id="KW-1133">Transmembrane helix</keyword>
<dbReference type="InterPro" id="IPR005807">
    <property type="entry name" value="SecE_bac"/>
</dbReference>
<comment type="similarity">
    <text evidence="9">Belongs to the SecE/SEC61-gamma family.</text>
</comment>
<accession>A0A1I6T7F5</accession>
<dbReference type="EMBL" id="FPAA01000009">
    <property type="protein sequence ID" value="SFS85146.1"/>
    <property type="molecule type" value="Genomic_DNA"/>
</dbReference>